<dbReference type="EMBL" id="QOCW01000002">
    <property type="protein sequence ID" value="RBW71120.1"/>
    <property type="molecule type" value="Genomic_DNA"/>
</dbReference>
<dbReference type="CDD" id="cd05301">
    <property type="entry name" value="GDH"/>
    <property type="match status" value="1"/>
</dbReference>
<dbReference type="PANTHER" id="PTHR10996">
    <property type="entry name" value="2-HYDROXYACID DEHYDROGENASE-RELATED"/>
    <property type="match status" value="1"/>
</dbReference>
<evidence type="ECO:0000313" key="6">
    <source>
        <dbReference type="EMBL" id="RBW71120.1"/>
    </source>
</evidence>
<comment type="similarity">
    <text evidence="1 3">Belongs to the D-isomer specific 2-hydroxyacid dehydrogenase family.</text>
</comment>
<dbReference type="GO" id="GO:0051287">
    <property type="term" value="F:NAD binding"/>
    <property type="evidence" value="ECO:0007669"/>
    <property type="project" value="InterPro"/>
</dbReference>
<sequence>MKPKIFVTRPIPTEVEAYLTEYCNCKIWDSKEPTPHDVLLKEIQDVQGILTSGSRAKIDKTFLDAAPYLKIVSNIAVGYDQFDLEAMKDRNVIGTHTPHVLDETVADLVFGLMLGAARRIPELDRQLRNGIWRTEDDNNFGVDVHGKTLGIIGMGRIGEKIARRAVLGFNMQVMYYNRSRNKEVEEKLNIQYADLQPLLTNADYIVLMIPLTKETIQFIGEEEFNMMKPNAIFINCSRGQTVDEKALIMALQEEKIRGAGLDVFEKEPIDPDNPLLKLDNVVAVPHIGSATDQTRFDMAMLAAENLVAGVTGQQPLNVVKELKHLVV</sequence>
<dbReference type="RefSeq" id="WP_113804600.1">
    <property type="nucleotide sequence ID" value="NZ_QOCW01000002.1"/>
</dbReference>
<dbReference type="OrthoDB" id="9805416at2"/>
<dbReference type="InterPro" id="IPR050223">
    <property type="entry name" value="D-isomer_2-hydroxyacid_DH"/>
</dbReference>
<accession>A0A366XXJ7</accession>
<organism evidence="6 7">
    <name type="scientific">Bacillus taeanensis</name>
    <dbReference type="NCBI Taxonomy" id="273032"/>
    <lineage>
        <taxon>Bacteria</taxon>
        <taxon>Bacillati</taxon>
        <taxon>Bacillota</taxon>
        <taxon>Bacilli</taxon>
        <taxon>Bacillales</taxon>
        <taxon>Bacillaceae</taxon>
        <taxon>Bacillus</taxon>
    </lineage>
</organism>
<evidence type="ECO:0000256" key="3">
    <source>
        <dbReference type="RuleBase" id="RU003719"/>
    </source>
</evidence>
<dbReference type="Pfam" id="PF02826">
    <property type="entry name" value="2-Hacid_dh_C"/>
    <property type="match status" value="1"/>
</dbReference>
<feature type="domain" description="D-isomer specific 2-hydroxyacid dehydrogenase NAD-binding" evidence="5">
    <location>
        <begin position="110"/>
        <end position="288"/>
    </location>
</feature>
<dbReference type="Proteomes" id="UP000253314">
    <property type="component" value="Unassembled WGS sequence"/>
</dbReference>
<keyword evidence="7" id="KW-1185">Reference proteome</keyword>
<feature type="domain" description="D-isomer specific 2-hydroxyacid dehydrogenase catalytic" evidence="4">
    <location>
        <begin position="5"/>
        <end position="320"/>
    </location>
</feature>
<dbReference type="EC" id="1.1.1.79" evidence="6"/>
<keyword evidence="6" id="KW-0670">Pyruvate</keyword>
<dbReference type="GO" id="GO:0005829">
    <property type="term" value="C:cytosol"/>
    <property type="evidence" value="ECO:0007669"/>
    <property type="project" value="TreeGrafter"/>
</dbReference>
<proteinExistence type="inferred from homology"/>
<dbReference type="SUPFAM" id="SSF51735">
    <property type="entry name" value="NAD(P)-binding Rossmann-fold domains"/>
    <property type="match status" value="1"/>
</dbReference>
<dbReference type="InterPro" id="IPR006140">
    <property type="entry name" value="D-isomer_DH_NAD-bd"/>
</dbReference>
<dbReference type="PROSITE" id="PS00065">
    <property type="entry name" value="D_2_HYDROXYACID_DH_1"/>
    <property type="match status" value="1"/>
</dbReference>
<dbReference type="GO" id="GO:0016618">
    <property type="term" value="F:hydroxypyruvate reductase [NAD(P)H] activity"/>
    <property type="evidence" value="ECO:0007669"/>
    <property type="project" value="UniProtKB-EC"/>
</dbReference>
<evidence type="ECO:0000256" key="1">
    <source>
        <dbReference type="ARBA" id="ARBA00005854"/>
    </source>
</evidence>
<dbReference type="InterPro" id="IPR029752">
    <property type="entry name" value="D-isomer_DH_CS1"/>
</dbReference>
<dbReference type="EC" id="1.1.1.81" evidence="6"/>
<evidence type="ECO:0000259" key="4">
    <source>
        <dbReference type="Pfam" id="PF00389"/>
    </source>
</evidence>
<dbReference type="SUPFAM" id="SSF52283">
    <property type="entry name" value="Formate/glycerate dehydrogenase catalytic domain-like"/>
    <property type="match status" value="1"/>
</dbReference>
<dbReference type="InterPro" id="IPR006139">
    <property type="entry name" value="D-isomer_2_OHA_DH_cat_dom"/>
</dbReference>
<evidence type="ECO:0000259" key="5">
    <source>
        <dbReference type="Pfam" id="PF02826"/>
    </source>
</evidence>
<protein>
    <submittedName>
        <fullName evidence="6">Bifunctional glyoxylate/hydroxypyruvate reductase B</fullName>
        <ecNumber evidence="6">1.1.1.79</ecNumber>
        <ecNumber evidence="6">1.1.1.81</ecNumber>
    </submittedName>
</protein>
<dbReference type="InterPro" id="IPR036291">
    <property type="entry name" value="NAD(P)-bd_dom_sf"/>
</dbReference>
<keyword evidence="2 3" id="KW-0560">Oxidoreductase</keyword>
<gene>
    <name evidence="6" type="ORF">DS031_03815</name>
</gene>
<dbReference type="Gene3D" id="3.40.50.720">
    <property type="entry name" value="NAD(P)-binding Rossmann-like Domain"/>
    <property type="match status" value="2"/>
</dbReference>
<dbReference type="FunFam" id="3.40.50.720:FF:000462">
    <property type="entry name" value="Glyoxylate reductase (NADP+)"/>
    <property type="match status" value="1"/>
</dbReference>
<reference evidence="6 7" key="1">
    <citation type="submission" date="2018-07" db="EMBL/GenBank/DDBJ databases">
        <title>Lottiidibacillus patelloidae gen. nov., sp. nov., isolated from the intestinal tract of a marine limpet and the reclassification of B. taeanensis BH030017T, B. algicola KMM 3737T and B. hwajinpoensis SW-72T as genus Lottiidibacillus.</title>
        <authorList>
            <person name="Liu R."/>
            <person name="Huang Z."/>
        </authorList>
    </citation>
    <scope>NUCLEOTIDE SEQUENCE [LARGE SCALE GENOMIC DNA]</scope>
    <source>
        <strain evidence="6 7">BH030017</strain>
    </source>
</reference>
<name>A0A366XXJ7_9BACI</name>
<dbReference type="PANTHER" id="PTHR10996:SF283">
    <property type="entry name" value="GLYOXYLATE_HYDROXYPYRUVATE REDUCTASE B"/>
    <property type="match status" value="1"/>
</dbReference>
<evidence type="ECO:0000313" key="7">
    <source>
        <dbReference type="Proteomes" id="UP000253314"/>
    </source>
</evidence>
<evidence type="ECO:0000256" key="2">
    <source>
        <dbReference type="ARBA" id="ARBA00023002"/>
    </source>
</evidence>
<dbReference type="AlphaFoldDB" id="A0A366XXJ7"/>
<comment type="caution">
    <text evidence="6">The sequence shown here is derived from an EMBL/GenBank/DDBJ whole genome shotgun (WGS) entry which is preliminary data.</text>
</comment>
<dbReference type="Pfam" id="PF00389">
    <property type="entry name" value="2-Hacid_dh"/>
    <property type="match status" value="1"/>
</dbReference>
<dbReference type="GO" id="GO:0030267">
    <property type="term" value="F:glyoxylate reductase (NADPH) activity"/>
    <property type="evidence" value="ECO:0007669"/>
    <property type="project" value="UniProtKB-EC"/>
</dbReference>